<comment type="caution">
    <text evidence="10">The sequence shown here is derived from an EMBL/GenBank/DDBJ whole genome shotgun (WGS) entry which is preliminary data.</text>
</comment>
<dbReference type="Proteomes" id="UP001228403">
    <property type="component" value="Unassembled WGS sequence"/>
</dbReference>
<dbReference type="SUPFAM" id="SSF55486">
    <property type="entry name" value="Metalloproteases ('zincins'), catalytic domain"/>
    <property type="match status" value="1"/>
</dbReference>
<sequence length="689" mass="79939">MSNEKNQTRHENPFFNQPYGTPHNTAPFQDIKLEHYEPAILEGIRRENETIDKIINNPEAPTFDNTIAYTTPDNMLSRVTEVFFNLLSAETNDAMDELAQKMSPILTEHANNIMLNEQLFARVKQVYENHGPLDAEEQMLLDKMYDGFIRSGVNLSAEDKEKFRAISKELSQLTLQFSQNQLKETNNFQLHLTDEQDLKGLPDSAIEAARLAAKEKNLEGWVFTLHAPSYSPFMTYADNRALREQMYRAANTICTKDNEYNNLEIVKRIVNLRREKAQLLGYRTYADFVLKQRMAETSEQVYRLLNDLLEAYLPTAKAEVAEIIALAKKLEGDDFDFRPWDFSYYSHKLRMEKYNIDAEMLRPYLELEQVKKGVFGLATRLYGITFRENKDIPVYHPDVHAYEVFDEDGSFLAVLYTDFHPREGKRSGAWMTSYKEQWISKEDGNSRPHVSLTMNFTKPTEDKPALLTLGEVETFLHEFGHALHGIFANTRFESLSGTNVYWDFVELPSQIMENFAIEKDFLNTFARHYQTGEPMPDELIDRVVRSRNFNVAYACIRQVSFGLLDMAYYTLDHPFEGDVMAFEREAWKRTVLLPQEPDTCMSVQFGHIMSGGYAAGYYSYKWAEVLDADAFSLFKQHGIFSREIATRFRQEILSKGGTEHPMTLYRRFRGQDPSIDALLERNGIKRQEQ</sequence>
<reference evidence="10 11" key="1">
    <citation type="submission" date="2023-06" db="EMBL/GenBank/DDBJ databases">
        <authorList>
            <person name="Zeman M."/>
            <person name="Kubasova T."/>
            <person name="Jahodarova E."/>
            <person name="Nykrynova M."/>
            <person name="Rychlik I."/>
        </authorList>
    </citation>
    <scope>NUCLEOTIDE SEQUENCE [LARGE SCALE GENOMIC DNA]</scope>
    <source>
        <strain evidence="10 11">ET4</strain>
    </source>
</reference>
<comment type="similarity">
    <text evidence="1 7">Belongs to the peptidase M3 family.</text>
</comment>
<keyword evidence="11" id="KW-1185">Reference proteome</keyword>
<evidence type="ECO:0000256" key="8">
    <source>
        <dbReference type="SAM" id="MobiDB-lite"/>
    </source>
</evidence>
<reference evidence="11" key="2">
    <citation type="submission" date="2023-07" db="EMBL/GenBank/DDBJ databases">
        <title>Identification and characterization of horizontal gene transfer across gut microbiota members of farm animals based on homology search.</title>
        <authorList>
            <person name="Schwarzerova J."/>
            <person name="Nykrynova M."/>
            <person name="Jureckova K."/>
            <person name="Cejkova D."/>
            <person name="Rychlik I."/>
        </authorList>
    </citation>
    <scope>NUCLEOTIDE SEQUENCE [LARGE SCALE GENOMIC DNA]</scope>
    <source>
        <strain evidence="11">ET4</strain>
    </source>
</reference>
<evidence type="ECO:0000256" key="2">
    <source>
        <dbReference type="ARBA" id="ARBA00022670"/>
    </source>
</evidence>
<dbReference type="PANTHER" id="PTHR43660:SF1">
    <property type="entry name" value="DIPEPTIDYL CARBOXYPEPTIDASE"/>
    <property type="match status" value="1"/>
</dbReference>
<dbReference type="InterPro" id="IPR034005">
    <property type="entry name" value="M3A_DCP"/>
</dbReference>
<feature type="domain" description="Peptidase M3A/M3B catalytic" evidence="9">
    <location>
        <begin position="233"/>
        <end position="683"/>
    </location>
</feature>
<dbReference type="Pfam" id="PF01432">
    <property type="entry name" value="Peptidase_M3"/>
    <property type="match status" value="1"/>
</dbReference>
<dbReference type="InterPro" id="IPR045090">
    <property type="entry name" value="Pept_M3A_M3B"/>
</dbReference>
<keyword evidence="3 7" id="KW-0479">Metal-binding</keyword>
<accession>A0ABT7U8E6</accession>
<comment type="cofactor">
    <cofactor evidence="7">
        <name>Zn(2+)</name>
        <dbReference type="ChEBI" id="CHEBI:29105"/>
    </cofactor>
    <text evidence="7">Binds 1 zinc ion.</text>
</comment>
<feature type="compositionally biased region" description="Basic and acidic residues" evidence="8">
    <location>
        <begin position="1"/>
        <end position="12"/>
    </location>
</feature>
<dbReference type="InterPro" id="IPR024077">
    <property type="entry name" value="Neurolysin/TOP_dom2"/>
</dbReference>
<dbReference type="Gene3D" id="1.10.1370.10">
    <property type="entry name" value="Neurolysin, domain 3"/>
    <property type="match status" value="1"/>
</dbReference>
<evidence type="ECO:0000313" key="10">
    <source>
        <dbReference type="EMBL" id="MDM8146819.1"/>
    </source>
</evidence>
<feature type="compositionally biased region" description="Polar residues" evidence="8">
    <location>
        <begin position="14"/>
        <end position="27"/>
    </location>
</feature>
<proteinExistence type="inferred from homology"/>
<dbReference type="EMBL" id="JAUDCF010000054">
    <property type="protein sequence ID" value="MDM8146819.1"/>
    <property type="molecule type" value="Genomic_DNA"/>
</dbReference>
<evidence type="ECO:0000256" key="3">
    <source>
        <dbReference type="ARBA" id="ARBA00022723"/>
    </source>
</evidence>
<dbReference type="Gene3D" id="3.40.390.10">
    <property type="entry name" value="Collagenase (Catalytic Domain)"/>
    <property type="match status" value="1"/>
</dbReference>
<name>A0ABT7U8E6_9BACE</name>
<evidence type="ECO:0000256" key="4">
    <source>
        <dbReference type="ARBA" id="ARBA00022801"/>
    </source>
</evidence>
<feature type="region of interest" description="Disordered" evidence="8">
    <location>
        <begin position="1"/>
        <end position="27"/>
    </location>
</feature>
<evidence type="ECO:0000256" key="7">
    <source>
        <dbReference type="RuleBase" id="RU003435"/>
    </source>
</evidence>
<dbReference type="CDD" id="cd06456">
    <property type="entry name" value="M3A_DCP"/>
    <property type="match status" value="1"/>
</dbReference>
<keyword evidence="2 7" id="KW-0645">Protease</keyword>
<evidence type="ECO:0000256" key="5">
    <source>
        <dbReference type="ARBA" id="ARBA00022833"/>
    </source>
</evidence>
<evidence type="ECO:0000313" key="11">
    <source>
        <dbReference type="Proteomes" id="UP001228403"/>
    </source>
</evidence>
<dbReference type="InterPro" id="IPR024079">
    <property type="entry name" value="MetalloPept_cat_dom_sf"/>
</dbReference>
<evidence type="ECO:0000256" key="1">
    <source>
        <dbReference type="ARBA" id="ARBA00006040"/>
    </source>
</evidence>
<dbReference type="EC" id="3.4.24.-" evidence="10"/>
<organism evidence="10 11">
    <name type="scientific">Bacteroides eggerthii</name>
    <dbReference type="NCBI Taxonomy" id="28111"/>
    <lineage>
        <taxon>Bacteria</taxon>
        <taxon>Pseudomonadati</taxon>
        <taxon>Bacteroidota</taxon>
        <taxon>Bacteroidia</taxon>
        <taxon>Bacteroidales</taxon>
        <taxon>Bacteroidaceae</taxon>
        <taxon>Bacteroides</taxon>
    </lineage>
</organism>
<dbReference type="GO" id="GO:0016787">
    <property type="term" value="F:hydrolase activity"/>
    <property type="evidence" value="ECO:0007669"/>
    <property type="project" value="UniProtKB-KW"/>
</dbReference>
<keyword evidence="4 7" id="KW-0378">Hydrolase</keyword>
<dbReference type="PANTHER" id="PTHR43660">
    <property type="entry name" value="DIPEPTIDYL CARBOXYPEPTIDASE"/>
    <property type="match status" value="1"/>
</dbReference>
<evidence type="ECO:0000256" key="6">
    <source>
        <dbReference type="ARBA" id="ARBA00023049"/>
    </source>
</evidence>
<protein>
    <submittedName>
        <fullName evidence="10">M3 family metallopeptidase</fullName>
        <ecNumber evidence="10">3.4.24.-</ecNumber>
    </submittedName>
</protein>
<gene>
    <name evidence="10" type="ORF">QUW02_12975</name>
</gene>
<evidence type="ECO:0000259" key="9">
    <source>
        <dbReference type="Pfam" id="PF01432"/>
    </source>
</evidence>
<keyword evidence="5 7" id="KW-0862">Zinc</keyword>
<dbReference type="InterPro" id="IPR001567">
    <property type="entry name" value="Pept_M3A_M3B_dom"/>
</dbReference>
<keyword evidence="6 7" id="KW-0482">Metalloprotease</keyword>